<evidence type="ECO:0000313" key="6">
    <source>
        <dbReference type="Proteomes" id="UP001642540"/>
    </source>
</evidence>
<comment type="caution">
    <text evidence="5">The sequence shown here is derived from an EMBL/GenBank/DDBJ whole genome shotgun (WGS) entry which is preliminary data.</text>
</comment>
<keyword evidence="6" id="KW-1185">Reference proteome</keyword>
<accession>A0ABP1RNB4</accession>
<dbReference type="Proteomes" id="UP001642540">
    <property type="component" value="Unassembled WGS sequence"/>
</dbReference>
<dbReference type="InterPro" id="IPR008949">
    <property type="entry name" value="Isoprenoid_synthase_dom_sf"/>
</dbReference>
<dbReference type="Pfam" id="PF00494">
    <property type="entry name" value="SQS_PSY"/>
    <property type="match status" value="1"/>
</dbReference>
<dbReference type="Gene3D" id="1.10.600.10">
    <property type="entry name" value="Farnesyl Diphosphate Synthase"/>
    <property type="match status" value="1"/>
</dbReference>
<name>A0ABP1RNB4_9HEXA</name>
<evidence type="ECO:0000256" key="1">
    <source>
        <dbReference type="ARBA" id="ARBA00001805"/>
    </source>
</evidence>
<gene>
    <name evidence="5" type="ORF">ODALV1_LOCUS24220</name>
</gene>
<dbReference type="EMBL" id="CAXLJM020000088">
    <property type="protein sequence ID" value="CAL8131524.1"/>
    <property type="molecule type" value="Genomic_DNA"/>
</dbReference>
<keyword evidence="3" id="KW-0125">Carotenoid biosynthesis</keyword>
<dbReference type="EC" id="2.5.1.32" evidence="2"/>
<sequence>MQFRKFLSCIRYNNSFKNREFFINTRLKSECASRNFSSLRKTANEGSSSESPEKENLNASSNSIPEKQIDRSSYCADLVRKHEFENFLCTLLLPDVDIRAFVFAVRSFNVEIALIRDQVSQKDIGFGRIAFWKDAVNKVFANKTNPSINIPRHPVVLELSKNLKDKTVSKKWFSNLIDAREQVMTDAAFKTLEDLEAYCDKSVSPILYLGLEALGVKNVDADHAASHLGKSIGLSNFIRSITHNAQRRRVLIPQELLVKHKLSQENFMRFSNTEKIQDTVFDIASRAHIHYEKVQAKSLKPNIPKAALQLMLVGTPTEIYLKRLRNSNFNPYDTSLNQRYGLLPLHLYFRKLTKKYY</sequence>
<reference evidence="5 6" key="1">
    <citation type="submission" date="2024-08" db="EMBL/GenBank/DDBJ databases">
        <authorList>
            <person name="Cucini C."/>
            <person name="Frati F."/>
        </authorList>
    </citation>
    <scope>NUCLEOTIDE SEQUENCE [LARGE SCALE GENOMIC DNA]</scope>
</reference>
<organism evidence="5 6">
    <name type="scientific">Orchesella dallaii</name>
    <dbReference type="NCBI Taxonomy" id="48710"/>
    <lineage>
        <taxon>Eukaryota</taxon>
        <taxon>Metazoa</taxon>
        <taxon>Ecdysozoa</taxon>
        <taxon>Arthropoda</taxon>
        <taxon>Hexapoda</taxon>
        <taxon>Collembola</taxon>
        <taxon>Entomobryomorpha</taxon>
        <taxon>Entomobryoidea</taxon>
        <taxon>Orchesellidae</taxon>
        <taxon>Orchesellinae</taxon>
        <taxon>Orchesella</taxon>
    </lineage>
</organism>
<evidence type="ECO:0000256" key="2">
    <source>
        <dbReference type="ARBA" id="ARBA00012396"/>
    </source>
</evidence>
<protein>
    <recommendedName>
        <fullName evidence="2">15-cis-phytoene synthase</fullName>
        <ecNumber evidence="2">2.5.1.32</ecNumber>
    </recommendedName>
</protein>
<dbReference type="InterPro" id="IPR002060">
    <property type="entry name" value="Squ/phyt_synthse"/>
</dbReference>
<evidence type="ECO:0000313" key="5">
    <source>
        <dbReference type="EMBL" id="CAL8131524.1"/>
    </source>
</evidence>
<dbReference type="SUPFAM" id="SSF48576">
    <property type="entry name" value="Terpenoid synthases"/>
    <property type="match status" value="1"/>
</dbReference>
<evidence type="ECO:0000256" key="3">
    <source>
        <dbReference type="ARBA" id="ARBA00022746"/>
    </source>
</evidence>
<comment type="catalytic activity">
    <reaction evidence="1">
        <text>2 (2E,6E,10E)-geranylgeranyl diphosphate = 15-cis-phytoene + 2 diphosphate</text>
        <dbReference type="Rhea" id="RHEA:34475"/>
        <dbReference type="ChEBI" id="CHEBI:27787"/>
        <dbReference type="ChEBI" id="CHEBI:33019"/>
        <dbReference type="ChEBI" id="CHEBI:58756"/>
        <dbReference type="EC" id="2.5.1.32"/>
    </reaction>
</comment>
<evidence type="ECO:0000256" key="4">
    <source>
        <dbReference type="SAM" id="MobiDB-lite"/>
    </source>
</evidence>
<feature type="region of interest" description="Disordered" evidence="4">
    <location>
        <begin position="42"/>
        <end position="62"/>
    </location>
</feature>
<dbReference type="PANTHER" id="PTHR31480">
    <property type="entry name" value="BIFUNCTIONAL LYCOPENE CYCLASE/PHYTOENE SYNTHASE"/>
    <property type="match status" value="1"/>
</dbReference>
<proteinExistence type="predicted"/>